<evidence type="ECO:0008006" key="4">
    <source>
        <dbReference type="Google" id="ProtNLM"/>
    </source>
</evidence>
<dbReference type="HOGENOM" id="CLU_175264_0_0_9"/>
<keyword evidence="1" id="KW-0812">Transmembrane</keyword>
<evidence type="ECO:0000313" key="2">
    <source>
        <dbReference type="EMBL" id="ACL70110.1"/>
    </source>
</evidence>
<dbReference type="EMBL" id="CP001098">
    <property type="protein sequence ID" value="ACL70110.1"/>
    <property type="molecule type" value="Genomic_DNA"/>
</dbReference>
<dbReference type="Pfam" id="PF12650">
    <property type="entry name" value="DUF3784"/>
    <property type="match status" value="1"/>
</dbReference>
<evidence type="ECO:0000313" key="3">
    <source>
        <dbReference type="Proteomes" id="UP000000719"/>
    </source>
</evidence>
<dbReference type="OrthoDB" id="1954335at2"/>
<name>B8CXU1_HALOH</name>
<dbReference type="KEGG" id="hor:Hore_13600"/>
<feature type="transmembrane region" description="Helical" evidence="1">
    <location>
        <begin position="69"/>
        <end position="90"/>
    </location>
</feature>
<accession>B8CXU1</accession>
<dbReference type="RefSeq" id="WP_012636294.1">
    <property type="nucleotide sequence ID" value="NC_011899.1"/>
</dbReference>
<dbReference type="InterPro" id="IPR017259">
    <property type="entry name" value="UCP037672"/>
</dbReference>
<feature type="transmembrane region" description="Helical" evidence="1">
    <location>
        <begin position="45"/>
        <end position="63"/>
    </location>
</feature>
<evidence type="ECO:0000256" key="1">
    <source>
        <dbReference type="SAM" id="Phobius"/>
    </source>
</evidence>
<reference evidence="2 3" key="1">
    <citation type="journal article" date="2009" name="PLoS ONE">
        <title>Genome analysis of the anaerobic thermohalophilic bacterium Halothermothrix orenii.</title>
        <authorList>
            <person name="Mavromatis K."/>
            <person name="Ivanova N."/>
            <person name="Anderson I."/>
            <person name="Lykidis A."/>
            <person name="Hooper S.D."/>
            <person name="Sun H."/>
            <person name="Kunin V."/>
            <person name="Lapidus A."/>
            <person name="Hugenholtz P."/>
            <person name="Patel B."/>
            <person name="Kyrpides N.C."/>
        </authorList>
    </citation>
    <scope>NUCLEOTIDE SEQUENCE [LARGE SCALE GENOMIC DNA]</scope>
    <source>
        <strain evidence="3">H 168 / OCM 544 / DSM 9562</strain>
    </source>
</reference>
<keyword evidence="1" id="KW-1133">Transmembrane helix</keyword>
<keyword evidence="3" id="KW-1185">Reference proteome</keyword>
<dbReference type="Proteomes" id="UP000000719">
    <property type="component" value="Chromosome"/>
</dbReference>
<gene>
    <name evidence="2" type="ordered locus">Hore_13600</name>
</gene>
<sequence>MTIVLLIVGIFLSVLGLLIWKYNLVNLIAGYSEEKTRDKQGLAKWVGKNILIMGALTILISILEYLLNITMWIVVTFIIIVVVLSIRTNIGCKKYEK</sequence>
<organism evidence="2 3">
    <name type="scientific">Halothermothrix orenii (strain H 168 / OCM 544 / DSM 9562)</name>
    <dbReference type="NCBI Taxonomy" id="373903"/>
    <lineage>
        <taxon>Bacteria</taxon>
        <taxon>Bacillati</taxon>
        <taxon>Bacillota</taxon>
        <taxon>Clostridia</taxon>
        <taxon>Halanaerobiales</taxon>
        <taxon>Halothermotrichaceae</taxon>
        <taxon>Halothermothrix</taxon>
    </lineage>
</organism>
<feature type="transmembrane region" description="Helical" evidence="1">
    <location>
        <begin position="6"/>
        <end position="24"/>
    </location>
</feature>
<keyword evidence="1" id="KW-0472">Membrane</keyword>
<dbReference type="AlphaFoldDB" id="B8CXU1"/>
<protein>
    <recommendedName>
        <fullName evidence="4">DUF3784 domain-containing protein</fullName>
    </recommendedName>
</protein>
<proteinExistence type="predicted"/>